<proteinExistence type="predicted"/>
<dbReference type="RefSeq" id="WP_343164948.1">
    <property type="nucleotide sequence ID" value="NZ_JBHRSV010000012.1"/>
</dbReference>
<dbReference type="EMBL" id="JBHRSV010000012">
    <property type="protein sequence ID" value="MFC2925862.1"/>
    <property type="molecule type" value="Genomic_DNA"/>
</dbReference>
<dbReference type="PIRSF" id="PIRSF031796">
    <property type="entry name" value="UPC031796"/>
    <property type="match status" value="1"/>
</dbReference>
<dbReference type="Proteomes" id="UP001595379">
    <property type="component" value="Unassembled WGS sequence"/>
</dbReference>
<dbReference type="Pfam" id="PF06319">
    <property type="entry name" value="MmcB-like"/>
    <property type="match status" value="1"/>
</dbReference>
<accession>A0ABV6ZWQ6</accession>
<organism evidence="1 2">
    <name type="scientific">Hyphobacterium vulgare</name>
    <dbReference type="NCBI Taxonomy" id="1736751"/>
    <lineage>
        <taxon>Bacteria</taxon>
        <taxon>Pseudomonadati</taxon>
        <taxon>Pseudomonadota</taxon>
        <taxon>Alphaproteobacteria</taxon>
        <taxon>Maricaulales</taxon>
        <taxon>Maricaulaceae</taxon>
        <taxon>Hyphobacterium</taxon>
    </lineage>
</organism>
<name>A0ABV6ZWQ6_9PROT</name>
<keyword evidence="2" id="KW-1185">Reference proteome</keyword>
<dbReference type="InterPro" id="IPR009394">
    <property type="entry name" value="MmcB-like"/>
</dbReference>
<gene>
    <name evidence="1" type="ORF">ACFOOR_07065</name>
</gene>
<comment type="caution">
    <text evidence="1">The sequence shown here is derived from an EMBL/GenBank/DDBJ whole genome shotgun (WGS) entry which is preliminary data.</text>
</comment>
<evidence type="ECO:0000313" key="2">
    <source>
        <dbReference type="Proteomes" id="UP001595379"/>
    </source>
</evidence>
<evidence type="ECO:0000313" key="1">
    <source>
        <dbReference type="EMBL" id="MFC2925862.1"/>
    </source>
</evidence>
<reference evidence="2" key="1">
    <citation type="journal article" date="2019" name="Int. J. Syst. Evol. Microbiol.">
        <title>The Global Catalogue of Microorganisms (GCM) 10K type strain sequencing project: providing services to taxonomists for standard genome sequencing and annotation.</title>
        <authorList>
            <consortium name="The Broad Institute Genomics Platform"/>
            <consortium name="The Broad Institute Genome Sequencing Center for Infectious Disease"/>
            <person name="Wu L."/>
            <person name="Ma J."/>
        </authorList>
    </citation>
    <scope>NUCLEOTIDE SEQUENCE [LARGE SCALE GENOMIC DNA]</scope>
    <source>
        <strain evidence="2">KCTC 52487</strain>
    </source>
</reference>
<sequence>MSLDAFASAANPAIDDARQLMRGAARLLYDHGYNAIPEFSLASSRRADLFAVGPKGEITIVEIKSGIADFRADNKWHEYRDYCDRLYFAVSARFPRDILPEDAGLIVADGFGAAILRESPHHPLAGARRKAVTLRFARCAAERLMRLDV</sequence>
<protein>
    <submittedName>
        <fullName evidence="1">MmcB family DNA repair protein</fullName>
    </submittedName>
</protein>